<comment type="caution">
    <text evidence="8">The sequence shown here is derived from an EMBL/GenBank/DDBJ whole genome shotgun (WGS) entry which is preliminary data.</text>
</comment>
<evidence type="ECO:0000256" key="2">
    <source>
        <dbReference type="ARBA" id="ARBA00022490"/>
    </source>
</evidence>
<dbReference type="SUPFAM" id="SSF116842">
    <property type="entry name" value="XseB-like"/>
    <property type="match status" value="1"/>
</dbReference>
<evidence type="ECO:0000313" key="8">
    <source>
        <dbReference type="EMBL" id="MBY0758585.1"/>
    </source>
</evidence>
<evidence type="ECO:0000256" key="5">
    <source>
        <dbReference type="ARBA" id="ARBA00022839"/>
    </source>
</evidence>
<dbReference type="GO" id="GO:0008855">
    <property type="term" value="F:exodeoxyribonuclease VII activity"/>
    <property type="evidence" value="ECO:0007669"/>
    <property type="project" value="UniProtKB-EC"/>
</dbReference>
<dbReference type="Gene3D" id="1.10.287.1040">
    <property type="entry name" value="Exonuclease VII, small subunit"/>
    <property type="match status" value="1"/>
</dbReference>
<comment type="subunit">
    <text evidence="6">Heterooligomer composed of large and small subunits.</text>
</comment>
<keyword evidence="2 6" id="KW-0963">Cytoplasm</keyword>
<keyword evidence="7" id="KW-0175">Coiled coil</keyword>
<keyword evidence="9" id="KW-1185">Reference proteome</keyword>
<organism evidence="8 9">
    <name type="scientific">Sellimonas caecigallum</name>
    <dbReference type="NCBI Taxonomy" id="2592333"/>
    <lineage>
        <taxon>Bacteria</taxon>
        <taxon>Bacillati</taxon>
        <taxon>Bacillota</taxon>
        <taxon>Clostridia</taxon>
        <taxon>Lachnospirales</taxon>
        <taxon>Lachnospiraceae</taxon>
        <taxon>Sellimonas</taxon>
    </lineage>
</organism>
<comment type="similarity">
    <text evidence="1 6">Belongs to the XseB family.</text>
</comment>
<dbReference type="InterPro" id="IPR037004">
    <property type="entry name" value="Exonuc_VII_ssu_sf"/>
</dbReference>
<feature type="coiled-coil region" evidence="7">
    <location>
        <begin position="3"/>
        <end position="58"/>
    </location>
</feature>
<evidence type="ECO:0000313" key="9">
    <source>
        <dbReference type="Proteomes" id="UP000779049"/>
    </source>
</evidence>
<evidence type="ECO:0000256" key="1">
    <source>
        <dbReference type="ARBA" id="ARBA00009998"/>
    </source>
</evidence>
<dbReference type="NCBIfam" id="TIGR01280">
    <property type="entry name" value="xseB"/>
    <property type="match status" value="1"/>
</dbReference>
<evidence type="ECO:0000256" key="3">
    <source>
        <dbReference type="ARBA" id="ARBA00022722"/>
    </source>
</evidence>
<proteinExistence type="inferred from homology"/>
<dbReference type="Pfam" id="PF02609">
    <property type="entry name" value="Exonuc_VII_S"/>
    <property type="match status" value="1"/>
</dbReference>
<evidence type="ECO:0000256" key="7">
    <source>
        <dbReference type="SAM" id="Coils"/>
    </source>
</evidence>
<name>A0ABS7L740_9FIRM</name>
<dbReference type="HAMAP" id="MF_00337">
    <property type="entry name" value="Exonuc_7_S"/>
    <property type="match status" value="1"/>
</dbReference>
<dbReference type="EMBL" id="VIRV01000006">
    <property type="protein sequence ID" value="MBY0758585.1"/>
    <property type="molecule type" value="Genomic_DNA"/>
</dbReference>
<comment type="function">
    <text evidence="6">Bidirectionally degrades single-stranded DNA into large acid-insoluble oligonucleotides, which are then degraded further into small acid-soluble oligonucleotides.</text>
</comment>
<keyword evidence="4 6" id="KW-0378">Hydrolase</keyword>
<keyword evidence="3 6" id="KW-0540">Nuclease</keyword>
<gene>
    <name evidence="6 8" type="primary">xseB</name>
    <name evidence="8" type="ORF">FLB61_05695</name>
</gene>
<dbReference type="EC" id="3.1.11.6" evidence="6"/>
<dbReference type="RefSeq" id="WP_087199092.1">
    <property type="nucleotide sequence ID" value="NZ_CP173660.1"/>
</dbReference>
<keyword evidence="5 6" id="KW-0269">Exonuclease</keyword>
<comment type="subcellular location">
    <subcellularLocation>
        <location evidence="6">Cytoplasm</location>
    </subcellularLocation>
</comment>
<evidence type="ECO:0000256" key="4">
    <source>
        <dbReference type="ARBA" id="ARBA00022801"/>
    </source>
</evidence>
<comment type="catalytic activity">
    <reaction evidence="6">
        <text>Exonucleolytic cleavage in either 5'- to 3'- or 3'- to 5'-direction to yield nucleoside 5'-phosphates.</text>
        <dbReference type="EC" id="3.1.11.6"/>
    </reaction>
</comment>
<protein>
    <recommendedName>
        <fullName evidence="6">Exodeoxyribonuclease 7 small subunit</fullName>
        <ecNumber evidence="6">3.1.11.6</ecNumber>
    </recommendedName>
    <alternativeName>
        <fullName evidence="6">Exodeoxyribonuclease VII small subunit</fullName>
        <shortName evidence="6">Exonuclease VII small subunit</shortName>
    </alternativeName>
</protein>
<accession>A0ABS7L740</accession>
<dbReference type="Proteomes" id="UP000779049">
    <property type="component" value="Unassembled WGS sequence"/>
</dbReference>
<dbReference type="InterPro" id="IPR003761">
    <property type="entry name" value="Exonuc_VII_S"/>
</dbReference>
<evidence type="ECO:0000256" key="6">
    <source>
        <dbReference type="HAMAP-Rule" id="MF_00337"/>
    </source>
</evidence>
<reference evidence="8 9" key="1">
    <citation type="journal article" date="2020" name="New Microbes New Infect">
        <title>Sellimonas caecigallum sp. nov., description and genome sequence of a new member of the Sellimonas genus isolated from the cecum of feral chicken.</title>
        <authorList>
            <person name="Wongkuna S."/>
            <person name="Ghimire S."/>
            <person name="Antony L."/>
            <person name="Chankhamhaengdecha S."/>
            <person name="Janvilisri T."/>
            <person name="Scaria J."/>
        </authorList>
    </citation>
    <scope>NUCLEOTIDE SEQUENCE [LARGE SCALE GENOMIC DNA]</scope>
    <source>
        <strain evidence="8 9">SW451</strain>
    </source>
</reference>
<sequence>MELNEIFEKLDELQKRLQAEDLSLDDAFQYYKEAMELLRECDRRIDKVEKKVLLLEQNGETHEFE</sequence>